<keyword evidence="3" id="KW-1185">Reference proteome</keyword>
<evidence type="ECO:0000313" key="2">
    <source>
        <dbReference type="EMBL" id="KAK5792945.1"/>
    </source>
</evidence>
<organism evidence="2 3">
    <name type="scientific">Gossypium arboreum</name>
    <name type="common">Tree cotton</name>
    <name type="synonym">Gossypium nanking</name>
    <dbReference type="NCBI Taxonomy" id="29729"/>
    <lineage>
        <taxon>Eukaryota</taxon>
        <taxon>Viridiplantae</taxon>
        <taxon>Streptophyta</taxon>
        <taxon>Embryophyta</taxon>
        <taxon>Tracheophyta</taxon>
        <taxon>Spermatophyta</taxon>
        <taxon>Magnoliopsida</taxon>
        <taxon>eudicotyledons</taxon>
        <taxon>Gunneridae</taxon>
        <taxon>Pentapetalae</taxon>
        <taxon>rosids</taxon>
        <taxon>malvids</taxon>
        <taxon>Malvales</taxon>
        <taxon>Malvaceae</taxon>
        <taxon>Malvoideae</taxon>
        <taxon>Gossypium</taxon>
    </lineage>
</organism>
<feature type="compositionally biased region" description="Basic and acidic residues" evidence="1">
    <location>
        <begin position="138"/>
        <end position="150"/>
    </location>
</feature>
<comment type="caution">
    <text evidence="2">The sequence shown here is derived from an EMBL/GenBank/DDBJ whole genome shotgun (WGS) entry which is preliminary data.</text>
</comment>
<evidence type="ECO:0000313" key="3">
    <source>
        <dbReference type="Proteomes" id="UP001358586"/>
    </source>
</evidence>
<dbReference type="EMBL" id="JARKNE010000010">
    <property type="protein sequence ID" value="KAK5792945.1"/>
    <property type="molecule type" value="Genomic_DNA"/>
</dbReference>
<dbReference type="Proteomes" id="UP001358586">
    <property type="component" value="Chromosome 10"/>
</dbReference>
<name>A0ABR0ND83_GOSAR</name>
<feature type="region of interest" description="Disordered" evidence="1">
    <location>
        <begin position="115"/>
        <end position="150"/>
    </location>
</feature>
<sequence length="150" mass="17003">MATKKVSTVDTSRYSSNTVEVVRSQYTSGNRSVEDYFKEIEIAMICADVEEDREERIARFLAGLNRDIANVVELQHYVEVVDIVHVSIKVEKQLKKKGSIRTYTNTNTIAKWGQDTGKKYLPNHTKDQAVAKPNKPIGETRKGKEVAFPN</sequence>
<dbReference type="PANTHER" id="PTHR35046">
    <property type="entry name" value="ZINC KNUCKLE (CCHC-TYPE) FAMILY PROTEIN"/>
    <property type="match status" value="1"/>
</dbReference>
<gene>
    <name evidence="2" type="ORF">PVK06_034078</name>
</gene>
<dbReference type="PANTHER" id="PTHR35046:SF9">
    <property type="entry name" value="RNA-DIRECTED DNA POLYMERASE"/>
    <property type="match status" value="1"/>
</dbReference>
<protein>
    <recommendedName>
        <fullName evidence="4">Retrotransposon gag domain-containing protein</fullName>
    </recommendedName>
</protein>
<proteinExistence type="predicted"/>
<evidence type="ECO:0000256" key="1">
    <source>
        <dbReference type="SAM" id="MobiDB-lite"/>
    </source>
</evidence>
<reference evidence="2 3" key="1">
    <citation type="submission" date="2023-03" db="EMBL/GenBank/DDBJ databases">
        <title>WGS of Gossypium arboreum.</title>
        <authorList>
            <person name="Yu D."/>
        </authorList>
    </citation>
    <scope>NUCLEOTIDE SEQUENCE [LARGE SCALE GENOMIC DNA]</scope>
    <source>
        <tissue evidence="2">Leaf</tissue>
    </source>
</reference>
<accession>A0ABR0ND83</accession>
<evidence type="ECO:0008006" key="4">
    <source>
        <dbReference type="Google" id="ProtNLM"/>
    </source>
</evidence>